<evidence type="ECO:0000313" key="7">
    <source>
        <dbReference type="Proteomes" id="UP001597492"/>
    </source>
</evidence>
<name>A0ABW5UZT6_9MICO</name>
<dbReference type="InterPro" id="IPR050194">
    <property type="entry name" value="Glycosyltransferase_grp1"/>
</dbReference>
<dbReference type="PANTHER" id="PTHR45947">
    <property type="entry name" value="SULFOQUINOVOSYL TRANSFERASE SQD2"/>
    <property type="match status" value="1"/>
</dbReference>
<sequence>MRVAIVTESFLPTLNGVTNSVRKVLEHLRRRGHEAIVICPKAGAPSEYAGFAVHEVATVNLREFPVGLPSIQVDQLLRDFDPDIVHAASPFMLGWNALATARRRGIPTVAIFQTDVAGYTERNRLGAIRDVTWLLLRSIHSQADLTLAPSTSSIRDLERNRFERVRPWGRGVDLEAFHPNHRRTDAAAELRASFAGPDDVVVGYVGRLAPEKQVERLAALRGIRNVHLAIVGEGPSETSVRGALDGMPVTYLGRRMGRDLSLAYASFDLFVHTGTEETFGQTLQEAHAAGLPVVAPLAGGPIDLVTHGDDGYLFDPAAERGDDAMRAYVERLVADPGLRARMGEAGRRRVLGRSWEGICDDLLAYYDEAIAAKTAATAGFISL</sequence>
<evidence type="ECO:0000313" key="6">
    <source>
        <dbReference type="EMBL" id="MFD2757870.1"/>
    </source>
</evidence>
<dbReference type="Pfam" id="PF00534">
    <property type="entry name" value="Glycos_transf_1"/>
    <property type="match status" value="1"/>
</dbReference>
<dbReference type="RefSeq" id="WP_019618141.1">
    <property type="nucleotide sequence ID" value="NZ_JBHUNE010000003.1"/>
</dbReference>
<dbReference type="InterPro" id="IPR028098">
    <property type="entry name" value="Glyco_trans_4-like_N"/>
</dbReference>
<organism evidence="6 7">
    <name type="scientific">Gulosibacter faecalis</name>
    <dbReference type="NCBI Taxonomy" id="272240"/>
    <lineage>
        <taxon>Bacteria</taxon>
        <taxon>Bacillati</taxon>
        <taxon>Actinomycetota</taxon>
        <taxon>Actinomycetes</taxon>
        <taxon>Micrococcales</taxon>
        <taxon>Microbacteriaceae</taxon>
        <taxon>Gulosibacter</taxon>
    </lineage>
</organism>
<feature type="domain" description="Glycosyl transferase family 1" evidence="4">
    <location>
        <begin position="197"/>
        <end position="349"/>
    </location>
</feature>
<dbReference type="Gene3D" id="3.40.50.2000">
    <property type="entry name" value="Glycogen Phosphorylase B"/>
    <property type="match status" value="2"/>
</dbReference>
<comment type="caution">
    <text evidence="6">The sequence shown here is derived from an EMBL/GenBank/DDBJ whole genome shotgun (WGS) entry which is preliminary data.</text>
</comment>
<keyword evidence="7" id="KW-1185">Reference proteome</keyword>
<feature type="domain" description="Glycosyltransferase subfamily 4-like N-terminal" evidence="5">
    <location>
        <begin position="15"/>
        <end position="175"/>
    </location>
</feature>
<dbReference type="CDD" id="cd03814">
    <property type="entry name" value="GT4-like"/>
    <property type="match status" value="1"/>
</dbReference>
<dbReference type="EMBL" id="JBHUNE010000003">
    <property type="protein sequence ID" value="MFD2757870.1"/>
    <property type="molecule type" value="Genomic_DNA"/>
</dbReference>
<dbReference type="GO" id="GO:0016757">
    <property type="term" value="F:glycosyltransferase activity"/>
    <property type="evidence" value="ECO:0007669"/>
    <property type="project" value="UniProtKB-KW"/>
</dbReference>
<evidence type="ECO:0000256" key="1">
    <source>
        <dbReference type="ARBA" id="ARBA00021292"/>
    </source>
</evidence>
<keyword evidence="2 6" id="KW-0328">Glycosyltransferase</keyword>
<protein>
    <recommendedName>
        <fullName evidence="1">D-inositol 3-phosphate glycosyltransferase</fullName>
    </recommendedName>
</protein>
<accession>A0ABW5UZT6</accession>
<gene>
    <name evidence="6" type="ORF">ACFSW7_05715</name>
</gene>
<dbReference type="PANTHER" id="PTHR45947:SF3">
    <property type="entry name" value="SULFOQUINOVOSYL TRANSFERASE SQD2"/>
    <property type="match status" value="1"/>
</dbReference>
<evidence type="ECO:0000256" key="2">
    <source>
        <dbReference type="ARBA" id="ARBA00022676"/>
    </source>
</evidence>
<dbReference type="Proteomes" id="UP001597492">
    <property type="component" value="Unassembled WGS sequence"/>
</dbReference>
<proteinExistence type="predicted"/>
<evidence type="ECO:0000259" key="4">
    <source>
        <dbReference type="Pfam" id="PF00534"/>
    </source>
</evidence>
<evidence type="ECO:0000256" key="3">
    <source>
        <dbReference type="ARBA" id="ARBA00022679"/>
    </source>
</evidence>
<evidence type="ECO:0000259" key="5">
    <source>
        <dbReference type="Pfam" id="PF13439"/>
    </source>
</evidence>
<reference evidence="7" key="1">
    <citation type="journal article" date="2019" name="Int. J. Syst. Evol. Microbiol.">
        <title>The Global Catalogue of Microorganisms (GCM) 10K type strain sequencing project: providing services to taxonomists for standard genome sequencing and annotation.</title>
        <authorList>
            <consortium name="The Broad Institute Genomics Platform"/>
            <consortium name="The Broad Institute Genome Sequencing Center for Infectious Disease"/>
            <person name="Wu L."/>
            <person name="Ma J."/>
        </authorList>
    </citation>
    <scope>NUCLEOTIDE SEQUENCE [LARGE SCALE GENOMIC DNA]</scope>
    <source>
        <strain evidence="7">TISTR 1514</strain>
    </source>
</reference>
<dbReference type="InterPro" id="IPR001296">
    <property type="entry name" value="Glyco_trans_1"/>
</dbReference>
<dbReference type="SUPFAM" id="SSF53756">
    <property type="entry name" value="UDP-Glycosyltransferase/glycogen phosphorylase"/>
    <property type="match status" value="1"/>
</dbReference>
<keyword evidence="3 6" id="KW-0808">Transferase</keyword>
<dbReference type="Pfam" id="PF13439">
    <property type="entry name" value="Glyco_transf_4"/>
    <property type="match status" value="1"/>
</dbReference>